<evidence type="ECO:0000313" key="3">
    <source>
        <dbReference type="Proteomes" id="UP000782843"/>
    </source>
</evidence>
<dbReference type="Pfam" id="PF04073">
    <property type="entry name" value="tRNA_edit"/>
    <property type="match status" value="1"/>
</dbReference>
<dbReference type="Gene3D" id="3.90.960.10">
    <property type="entry name" value="YbaK/aminoacyl-tRNA synthetase-associated domain"/>
    <property type="match status" value="1"/>
</dbReference>
<accession>A0A955RHG8</accession>
<evidence type="ECO:0000259" key="1">
    <source>
        <dbReference type="Pfam" id="PF04073"/>
    </source>
</evidence>
<dbReference type="InterPro" id="IPR007214">
    <property type="entry name" value="YbaK/aa-tRNA-synth-assoc-dom"/>
</dbReference>
<sequence length="158" mass="18215">MDKQKLLDQLKIIPELEELEIRYRFVTYNPEEKDIKQVAQEAGLRLGQMIKTLLVKNDKEFYLLLLPMNKEVDWIKLKKFVGKKDIELATTEEVKKVTGFEVGAVCPLVKDIRIYGDMNIMKEAFISFGTGVKGVEVILDKNDVVNKLQVTLGYFTKD</sequence>
<feature type="domain" description="YbaK/aminoacyl-tRNA synthetase-associated" evidence="1">
    <location>
        <begin position="30"/>
        <end position="144"/>
    </location>
</feature>
<reference evidence="2" key="2">
    <citation type="journal article" date="2021" name="Microbiome">
        <title>Successional dynamics and alternative stable states in a saline activated sludge microbial community over 9 years.</title>
        <authorList>
            <person name="Wang Y."/>
            <person name="Ye J."/>
            <person name="Ju F."/>
            <person name="Liu L."/>
            <person name="Boyd J.A."/>
            <person name="Deng Y."/>
            <person name="Parks D.H."/>
            <person name="Jiang X."/>
            <person name="Yin X."/>
            <person name="Woodcroft B.J."/>
            <person name="Tyson G.W."/>
            <person name="Hugenholtz P."/>
            <person name="Polz M.F."/>
            <person name="Zhang T."/>
        </authorList>
    </citation>
    <scope>NUCLEOTIDE SEQUENCE</scope>
    <source>
        <strain evidence="2">HKST-UBA10</strain>
    </source>
</reference>
<gene>
    <name evidence="2" type="ORF">KC660_00175</name>
</gene>
<protein>
    <submittedName>
        <fullName evidence="2">YbaK/EbsC family protein</fullName>
    </submittedName>
</protein>
<dbReference type="AlphaFoldDB" id="A0A955RHG8"/>
<dbReference type="PANTHER" id="PTHR30411">
    <property type="entry name" value="CYTOPLASMIC PROTEIN"/>
    <property type="match status" value="1"/>
</dbReference>
<evidence type="ECO:0000313" key="2">
    <source>
        <dbReference type="EMBL" id="MCA9381808.1"/>
    </source>
</evidence>
<reference evidence="2" key="1">
    <citation type="submission" date="2020-04" db="EMBL/GenBank/DDBJ databases">
        <authorList>
            <person name="Zhang T."/>
        </authorList>
    </citation>
    <scope>NUCLEOTIDE SEQUENCE</scope>
    <source>
        <strain evidence="2">HKST-UBA10</strain>
    </source>
</reference>
<dbReference type="PANTHER" id="PTHR30411:SF4">
    <property type="entry name" value="YBAK_AMINOACYL-TRNA SYNTHETASE-ASSOCIATED DOMAIN-CONTAINING PROTEIN"/>
    <property type="match status" value="1"/>
</dbReference>
<organism evidence="2 3">
    <name type="scientific">Candidatus Dojkabacteria bacterium</name>
    <dbReference type="NCBI Taxonomy" id="2099670"/>
    <lineage>
        <taxon>Bacteria</taxon>
        <taxon>Candidatus Dojkabacteria</taxon>
    </lineage>
</organism>
<dbReference type="SUPFAM" id="SSF55826">
    <property type="entry name" value="YbaK/ProRS associated domain"/>
    <property type="match status" value="1"/>
</dbReference>
<comment type="caution">
    <text evidence="2">The sequence shown here is derived from an EMBL/GenBank/DDBJ whole genome shotgun (WGS) entry which is preliminary data.</text>
</comment>
<dbReference type="CDD" id="cd04332">
    <property type="entry name" value="YbaK_like"/>
    <property type="match status" value="1"/>
</dbReference>
<dbReference type="GO" id="GO:0002161">
    <property type="term" value="F:aminoacyl-tRNA deacylase activity"/>
    <property type="evidence" value="ECO:0007669"/>
    <property type="project" value="InterPro"/>
</dbReference>
<dbReference type="EMBL" id="JAGQLG010000005">
    <property type="protein sequence ID" value="MCA9381808.1"/>
    <property type="molecule type" value="Genomic_DNA"/>
</dbReference>
<proteinExistence type="predicted"/>
<name>A0A955RHG8_9BACT</name>
<dbReference type="Proteomes" id="UP000782843">
    <property type="component" value="Unassembled WGS sequence"/>
</dbReference>
<dbReference type="InterPro" id="IPR036754">
    <property type="entry name" value="YbaK/aa-tRNA-synt-asso_dom_sf"/>
</dbReference>